<comment type="similarity">
    <text evidence="4">Belongs to the small GTPase superfamily. Ran family.</text>
</comment>
<dbReference type="Pfam" id="PF05118">
    <property type="entry name" value="Asp_Arg_Hydrox"/>
    <property type="match status" value="1"/>
</dbReference>
<dbReference type="SMART" id="SM00173">
    <property type="entry name" value="RAS"/>
    <property type="match status" value="1"/>
</dbReference>
<dbReference type="GO" id="GO:0005525">
    <property type="term" value="F:GTP binding"/>
    <property type="evidence" value="ECO:0007669"/>
    <property type="project" value="UniProtKB-KW"/>
</dbReference>
<comment type="subcellular location">
    <subcellularLocation>
        <location evidence="1">Nucleus</location>
    </subcellularLocation>
</comment>
<dbReference type="PROSITE" id="PS51418">
    <property type="entry name" value="RAN"/>
    <property type="match status" value="1"/>
</dbReference>
<dbReference type="PROSITE" id="PS51419">
    <property type="entry name" value="RAB"/>
    <property type="match status" value="1"/>
</dbReference>
<proteinExistence type="inferred from homology"/>
<evidence type="ECO:0000259" key="10">
    <source>
        <dbReference type="Pfam" id="PF05118"/>
    </source>
</evidence>
<evidence type="ECO:0000256" key="1">
    <source>
        <dbReference type="ARBA" id="ARBA00004123"/>
    </source>
</evidence>
<dbReference type="InterPro" id="IPR005225">
    <property type="entry name" value="Small_GTP-bd"/>
</dbReference>
<feature type="domain" description="Aspartyl/asparaginy/proline hydroxylase" evidence="10">
    <location>
        <begin position="362"/>
        <end position="428"/>
    </location>
</feature>
<evidence type="ECO:0000256" key="7">
    <source>
        <dbReference type="ARBA" id="ARBA00022927"/>
    </source>
</evidence>
<dbReference type="EMBL" id="GIBP01002768">
    <property type="protein sequence ID" value="NDV31737.1"/>
    <property type="molecule type" value="Transcribed_RNA"/>
</dbReference>
<evidence type="ECO:0000256" key="8">
    <source>
        <dbReference type="ARBA" id="ARBA00023134"/>
    </source>
</evidence>
<evidence type="ECO:0000256" key="6">
    <source>
        <dbReference type="ARBA" id="ARBA00022741"/>
    </source>
</evidence>
<dbReference type="PANTHER" id="PTHR24071">
    <property type="entry name" value="RAN GTPASE"/>
    <property type="match status" value="1"/>
</dbReference>
<accession>A0A6B2L4E1</accession>
<dbReference type="FunFam" id="3.40.50.300:FF:001447">
    <property type="entry name" value="Ras-related protein Rab-1B"/>
    <property type="match status" value="1"/>
</dbReference>
<keyword evidence="9" id="KW-0539">Nucleus</keyword>
<dbReference type="PANTHER" id="PTHR24071:SF0">
    <property type="entry name" value="GTP-BINDING NUCLEAR PROTEIN RAN"/>
    <property type="match status" value="1"/>
</dbReference>
<dbReference type="GO" id="GO:0003924">
    <property type="term" value="F:GTPase activity"/>
    <property type="evidence" value="ECO:0007669"/>
    <property type="project" value="InterPro"/>
</dbReference>
<comment type="similarity">
    <text evidence="3">Belongs to the aspartyl/asparaginyl beta-hydroxylase family.</text>
</comment>
<keyword evidence="8" id="KW-0342">GTP-binding</keyword>
<dbReference type="PRINTS" id="PR00449">
    <property type="entry name" value="RASTRNSFRMNG"/>
</dbReference>
<name>A0A6B2L4E1_9EUKA</name>
<dbReference type="NCBIfam" id="TIGR00231">
    <property type="entry name" value="small_GTP"/>
    <property type="match status" value="1"/>
</dbReference>
<dbReference type="AlphaFoldDB" id="A0A6B2L4E1"/>
<evidence type="ECO:0000256" key="3">
    <source>
        <dbReference type="ARBA" id="ARBA00007730"/>
    </source>
</evidence>
<dbReference type="Gene3D" id="3.40.50.300">
    <property type="entry name" value="P-loop containing nucleotide triphosphate hydrolases"/>
    <property type="match status" value="1"/>
</dbReference>
<evidence type="ECO:0000313" key="11">
    <source>
        <dbReference type="EMBL" id="NDV31737.1"/>
    </source>
</evidence>
<keyword evidence="5" id="KW-0813">Transport</keyword>
<sequence length="443" mass="51442">MKCIVIGDGSVGKTSFIRKFSSYKEPKYISTAKWDVQQCSYLVDGDKVVLFNMWDTCGREKFGGLRDGYYIGSEVVIIMADVTNRTSFKNIPSWYRDVVRVCGEGVVIVVVGNKIDDLENHKKLSISFMQKKKIPYIPMSVHCNYNIELPFQYIFHSLFGEYKSFEHYCKPEGITPPLKQVPLDDYESRTLYTRIIDEEEDTVQKVNIQEYLRSVMPKHDKLESTLVVSDIFKGCSNRLLQAFNHFLDGEKPNPTQPLQNPKLICVPGISKTPFHQYHISLSNENLTADFSQLQKESKLLLKNKEIKTDLSFEGSKRKYIIKNGTSLHKDCFIEKWVKKRYPDPISSYIIKIKPFIQKKPLCADHNLKISLYIPLHISSKEEDTSIHVGDTKKTFQEWNLLVLDESFEHEIRNLSQKCVLLVIEIWHPDLTPSEISYCKQFFY</sequence>
<dbReference type="SMART" id="SM00175">
    <property type="entry name" value="RAB"/>
    <property type="match status" value="1"/>
</dbReference>
<dbReference type="SUPFAM" id="SSF52540">
    <property type="entry name" value="P-loop containing nucleoside triphosphate hydrolases"/>
    <property type="match status" value="1"/>
</dbReference>
<evidence type="ECO:0000256" key="9">
    <source>
        <dbReference type="ARBA" id="ARBA00023242"/>
    </source>
</evidence>
<comment type="similarity">
    <text evidence="2">Belongs to the small GTPase superfamily. Rab family.</text>
</comment>
<dbReference type="InterPro" id="IPR027417">
    <property type="entry name" value="P-loop_NTPase"/>
</dbReference>
<dbReference type="SMART" id="SM00174">
    <property type="entry name" value="RHO"/>
    <property type="match status" value="1"/>
</dbReference>
<organism evidence="11">
    <name type="scientific">Arcella intermedia</name>
    <dbReference type="NCBI Taxonomy" id="1963864"/>
    <lineage>
        <taxon>Eukaryota</taxon>
        <taxon>Amoebozoa</taxon>
        <taxon>Tubulinea</taxon>
        <taxon>Elardia</taxon>
        <taxon>Arcellinida</taxon>
        <taxon>Sphaerothecina</taxon>
        <taxon>Arcellidae</taxon>
        <taxon>Arcella</taxon>
    </lineage>
</organism>
<dbReference type="InterPro" id="IPR027443">
    <property type="entry name" value="IPNS-like_sf"/>
</dbReference>
<protein>
    <recommendedName>
        <fullName evidence="10">Aspartyl/asparaginy/proline hydroxylase domain-containing protein</fullName>
    </recommendedName>
</protein>
<keyword evidence="6" id="KW-0547">Nucleotide-binding</keyword>
<dbReference type="GO" id="GO:0000054">
    <property type="term" value="P:ribosomal subunit export from nucleus"/>
    <property type="evidence" value="ECO:0007669"/>
    <property type="project" value="TreeGrafter"/>
</dbReference>
<keyword evidence="7" id="KW-0653">Protein transport</keyword>
<dbReference type="InterPro" id="IPR007803">
    <property type="entry name" value="Asp/Arg/Pro-Hydrxlase"/>
</dbReference>
<dbReference type="InterPro" id="IPR001806">
    <property type="entry name" value="Small_GTPase"/>
</dbReference>
<evidence type="ECO:0000256" key="4">
    <source>
        <dbReference type="ARBA" id="ARBA00008028"/>
    </source>
</evidence>
<dbReference type="GO" id="GO:0005737">
    <property type="term" value="C:cytoplasm"/>
    <property type="evidence" value="ECO:0007669"/>
    <property type="project" value="TreeGrafter"/>
</dbReference>
<reference evidence="11" key="1">
    <citation type="journal article" date="2020" name="J. Eukaryot. Microbiol.">
        <title>De novo Sequencing, Assembly and Annotation of the Transcriptome for the Free-Living Testate Amoeba Arcella intermedia.</title>
        <authorList>
            <person name="Ribeiro G.M."/>
            <person name="Porfirio-Sousa A.L."/>
            <person name="Maurer-Alcala X.X."/>
            <person name="Katz L.A."/>
            <person name="Lahr D.J.G."/>
        </authorList>
    </citation>
    <scope>NUCLEOTIDE SEQUENCE</scope>
</reference>
<dbReference type="InterPro" id="IPR002041">
    <property type="entry name" value="Ran_GTPase"/>
</dbReference>
<dbReference type="GO" id="GO:0006606">
    <property type="term" value="P:protein import into nucleus"/>
    <property type="evidence" value="ECO:0007669"/>
    <property type="project" value="TreeGrafter"/>
</dbReference>
<dbReference type="SMART" id="SM00176">
    <property type="entry name" value="RAN"/>
    <property type="match status" value="1"/>
</dbReference>
<evidence type="ECO:0000256" key="2">
    <source>
        <dbReference type="ARBA" id="ARBA00006270"/>
    </source>
</evidence>
<dbReference type="Pfam" id="PF00071">
    <property type="entry name" value="Ras"/>
    <property type="match status" value="1"/>
</dbReference>
<dbReference type="GO" id="GO:0005634">
    <property type="term" value="C:nucleus"/>
    <property type="evidence" value="ECO:0007669"/>
    <property type="project" value="UniProtKB-SubCell"/>
</dbReference>
<dbReference type="Gene3D" id="2.60.120.330">
    <property type="entry name" value="B-lactam Antibiotic, Isopenicillin N Synthase, Chain"/>
    <property type="match status" value="1"/>
</dbReference>
<evidence type="ECO:0000256" key="5">
    <source>
        <dbReference type="ARBA" id="ARBA00022448"/>
    </source>
</evidence>